<evidence type="ECO:0000313" key="4">
    <source>
        <dbReference type="EMBL" id="MEK8052241.1"/>
    </source>
</evidence>
<reference evidence="4 5" key="1">
    <citation type="submission" date="2024-04" db="EMBL/GenBank/DDBJ databases">
        <title>Novel species of the genus Ideonella isolated from streams.</title>
        <authorList>
            <person name="Lu H."/>
        </authorList>
    </citation>
    <scope>NUCLEOTIDE SEQUENCE [LARGE SCALE GENOMIC DNA]</scope>
    <source>
        <strain evidence="4 5">DXS22W</strain>
    </source>
</reference>
<dbReference type="PANTHER" id="PTHR30160:SF1">
    <property type="entry name" value="LIPOPOLYSACCHARIDE 1,2-N-ACETYLGLUCOSAMINETRANSFERASE-RELATED"/>
    <property type="match status" value="1"/>
</dbReference>
<comment type="caution">
    <text evidence="4">The sequence shown here is derived from an EMBL/GenBank/DDBJ whole genome shotgun (WGS) entry which is preliminary data.</text>
</comment>
<dbReference type="Pfam" id="PF01075">
    <property type="entry name" value="Glyco_transf_9"/>
    <property type="match status" value="1"/>
</dbReference>
<organism evidence="4 5">
    <name type="scientific">Pseudaquabacterium inlustre</name>
    <dbReference type="NCBI Taxonomy" id="2984192"/>
    <lineage>
        <taxon>Bacteria</taxon>
        <taxon>Pseudomonadati</taxon>
        <taxon>Pseudomonadota</taxon>
        <taxon>Betaproteobacteria</taxon>
        <taxon>Burkholderiales</taxon>
        <taxon>Sphaerotilaceae</taxon>
        <taxon>Pseudaquabacterium</taxon>
    </lineage>
</organism>
<sequence length="365" mass="39485">MTPTRPLADWTSPHTADPDAPLVLRFAAVGDVVLLTVLLAALAQRYGRPVHLLSSGEWTPVLLGHDPAVSELRLVTSRRSPYWLTPSRWAAARYIRAHRGPIYLCDPDEHAERVIREAGVPEAQLVRAWQHWPGDGIHWADWWLQIAALDASSAPGPDEPVTVPARPRLAVPQAWHAEAQRWLQAQSLTGRPLVLIQPGHKKTYKRGRIGTTTHDKHWPAEHWATVIRGILAELPGAAVLVNGAPREAGLVQEVIDAVGAPAHGGMVVNLARHQPTLSRLAALASVAHSMVSVDTGPAHVAGAMDCPLVVLYATAGWGRWKPRAPTSTVTALGPEAPTPTAKLMDLTPEAALAAWRALPRRKPVA</sequence>
<evidence type="ECO:0000256" key="2">
    <source>
        <dbReference type="ARBA" id="ARBA00022679"/>
    </source>
</evidence>
<keyword evidence="1" id="KW-0328">Glycosyltransferase</keyword>
<proteinExistence type="predicted"/>
<keyword evidence="5" id="KW-1185">Reference proteome</keyword>
<dbReference type="Gene3D" id="3.40.50.2000">
    <property type="entry name" value="Glycogen Phosphorylase B"/>
    <property type="match status" value="2"/>
</dbReference>
<evidence type="ECO:0000256" key="1">
    <source>
        <dbReference type="ARBA" id="ARBA00022676"/>
    </source>
</evidence>
<dbReference type="Proteomes" id="UP001365405">
    <property type="component" value="Unassembled WGS sequence"/>
</dbReference>
<dbReference type="RefSeq" id="WP_341411958.1">
    <property type="nucleotide sequence ID" value="NZ_JBBUTH010000009.1"/>
</dbReference>
<feature type="transmembrane region" description="Helical" evidence="3">
    <location>
        <begin position="22"/>
        <end position="43"/>
    </location>
</feature>
<protein>
    <submittedName>
        <fullName evidence="4">Glycosyltransferase family 9 protein</fullName>
    </submittedName>
</protein>
<keyword evidence="3" id="KW-1133">Transmembrane helix</keyword>
<name>A0ABU9CK65_9BURK</name>
<keyword evidence="3" id="KW-0812">Transmembrane</keyword>
<dbReference type="InterPro" id="IPR051199">
    <property type="entry name" value="LPS_LOS_Heptosyltrfase"/>
</dbReference>
<gene>
    <name evidence="4" type="ORF">AACH10_18465</name>
</gene>
<accession>A0ABU9CK65</accession>
<dbReference type="EMBL" id="JBBUTH010000009">
    <property type="protein sequence ID" value="MEK8052241.1"/>
    <property type="molecule type" value="Genomic_DNA"/>
</dbReference>
<dbReference type="SUPFAM" id="SSF53756">
    <property type="entry name" value="UDP-Glycosyltransferase/glycogen phosphorylase"/>
    <property type="match status" value="1"/>
</dbReference>
<evidence type="ECO:0000256" key="3">
    <source>
        <dbReference type="SAM" id="Phobius"/>
    </source>
</evidence>
<dbReference type="InterPro" id="IPR002201">
    <property type="entry name" value="Glyco_trans_9"/>
</dbReference>
<keyword evidence="2" id="KW-0808">Transferase</keyword>
<keyword evidence="3" id="KW-0472">Membrane</keyword>
<evidence type="ECO:0000313" key="5">
    <source>
        <dbReference type="Proteomes" id="UP001365405"/>
    </source>
</evidence>
<dbReference type="PANTHER" id="PTHR30160">
    <property type="entry name" value="TETRAACYLDISACCHARIDE 4'-KINASE-RELATED"/>
    <property type="match status" value="1"/>
</dbReference>